<keyword evidence="5 10" id="KW-0443">Lipid metabolism</keyword>
<comment type="subcellular location">
    <subcellularLocation>
        <location evidence="10">Cytoplasm</location>
    </subcellularLocation>
    <text evidence="10">Associated with the membrane possibly through PlsY.</text>
</comment>
<comment type="catalytic activity">
    <reaction evidence="1 10">
        <text>a fatty acyl-[ACP] + phosphate = an acyl phosphate + holo-[ACP]</text>
        <dbReference type="Rhea" id="RHEA:42292"/>
        <dbReference type="Rhea" id="RHEA-COMP:9685"/>
        <dbReference type="Rhea" id="RHEA-COMP:14125"/>
        <dbReference type="ChEBI" id="CHEBI:43474"/>
        <dbReference type="ChEBI" id="CHEBI:59918"/>
        <dbReference type="ChEBI" id="CHEBI:64479"/>
        <dbReference type="ChEBI" id="CHEBI:138651"/>
        <dbReference type="EC" id="2.3.1.274"/>
    </reaction>
</comment>
<evidence type="ECO:0000313" key="11">
    <source>
        <dbReference type="EMBL" id="MCW9706733.1"/>
    </source>
</evidence>
<reference evidence="11 12" key="1">
    <citation type="submission" date="2021-03" db="EMBL/GenBank/DDBJ databases">
        <title>Aliifodinibius sp. nov., a new bacterium isolated from saline soil.</title>
        <authorList>
            <person name="Galisteo C."/>
            <person name="De La Haba R."/>
            <person name="Sanchez-Porro C."/>
            <person name="Ventosa A."/>
        </authorList>
    </citation>
    <scope>NUCLEOTIDE SEQUENCE [LARGE SCALE GENOMIC DNA]</scope>
    <source>
        <strain evidence="11 12">1BSP15-2V2</strain>
    </source>
</reference>
<comment type="pathway">
    <text evidence="10">Lipid metabolism; phospholipid metabolism.</text>
</comment>
<dbReference type="EC" id="2.3.1.274" evidence="8 10"/>
<evidence type="ECO:0000256" key="2">
    <source>
        <dbReference type="ARBA" id="ARBA00022490"/>
    </source>
</evidence>
<comment type="subunit">
    <text evidence="9 10">Homodimer. Probably interacts with PlsY.</text>
</comment>
<evidence type="ECO:0000313" key="12">
    <source>
        <dbReference type="Proteomes" id="UP001207918"/>
    </source>
</evidence>
<name>A0ABT3PLY5_9BACT</name>
<evidence type="ECO:0000256" key="10">
    <source>
        <dbReference type="HAMAP-Rule" id="MF_00019"/>
    </source>
</evidence>
<evidence type="ECO:0000256" key="1">
    <source>
        <dbReference type="ARBA" id="ARBA00001232"/>
    </source>
</evidence>
<protein>
    <recommendedName>
        <fullName evidence="8 10">Phosphate acyltransferase</fullName>
        <ecNumber evidence="8 10">2.3.1.274</ecNumber>
    </recommendedName>
    <alternativeName>
        <fullName evidence="10">Acyl-ACP phosphotransacylase</fullName>
    </alternativeName>
    <alternativeName>
        <fullName evidence="10">Acyl-[acyl-carrier-protein]--phosphate acyltransferase</fullName>
    </alternativeName>
    <alternativeName>
        <fullName evidence="10">Phosphate-acyl-ACP acyltransferase</fullName>
    </alternativeName>
</protein>
<keyword evidence="12" id="KW-1185">Reference proteome</keyword>
<evidence type="ECO:0000256" key="6">
    <source>
        <dbReference type="ARBA" id="ARBA00023209"/>
    </source>
</evidence>
<dbReference type="Proteomes" id="UP001207918">
    <property type="component" value="Unassembled WGS sequence"/>
</dbReference>
<dbReference type="EMBL" id="JAGGJA010000004">
    <property type="protein sequence ID" value="MCW9706733.1"/>
    <property type="molecule type" value="Genomic_DNA"/>
</dbReference>
<gene>
    <name evidence="10 11" type="primary">plsX</name>
    <name evidence="11" type="ORF">J6I44_07685</name>
</gene>
<evidence type="ECO:0000256" key="9">
    <source>
        <dbReference type="ARBA" id="ARBA00046608"/>
    </source>
</evidence>
<dbReference type="GO" id="GO:0016746">
    <property type="term" value="F:acyltransferase activity"/>
    <property type="evidence" value="ECO:0007669"/>
    <property type="project" value="UniProtKB-KW"/>
</dbReference>
<keyword evidence="2 10" id="KW-0963">Cytoplasm</keyword>
<accession>A0ABT3PLY5</accession>
<dbReference type="RefSeq" id="WP_265765465.1">
    <property type="nucleotide sequence ID" value="NZ_JAGGJA010000004.1"/>
</dbReference>
<evidence type="ECO:0000256" key="5">
    <source>
        <dbReference type="ARBA" id="ARBA00023098"/>
    </source>
</evidence>
<dbReference type="PANTHER" id="PTHR30100:SF1">
    <property type="entry name" value="PHOSPHATE ACYLTRANSFERASE"/>
    <property type="match status" value="1"/>
</dbReference>
<dbReference type="InterPro" id="IPR003664">
    <property type="entry name" value="FA_synthesis"/>
</dbReference>
<comment type="similarity">
    <text evidence="10">Belongs to the PlsX family.</text>
</comment>
<sequence>MVIAVDAAGGDHYPRSPVQGAIEAVNELPDLKIILVGPEDVVNDELSNHEYDSKRILVQHAPQVIGMDESPAQAVKTKQKSSIVTGIGMHKAGKCDAFVSAGNTGALLAASTFLLGKLEGVSRPVIAAIYPTIKGVRLVMDVGANLEVRPEMFTQFAQMGTIYAREIMGVEDPKVGLLNVGEEEEKGTDNLKAAFKELSKLSNFAGNIEGRDIFDAKADVFLCDGLVGNILLKFGESIPVALEKFVKRGIQQLELGPEEAKLIGKVLKVSLEEFNPDRVGGVPFLGVDGVSMVGHGSSTPKAVKNMILNTAKCLKHNINDKIVASLN</sequence>
<keyword evidence="11" id="KW-0012">Acyltransferase</keyword>
<organism evidence="11 12">
    <name type="scientific">Fodinibius salsisoli</name>
    <dbReference type="NCBI Taxonomy" id="2820877"/>
    <lineage>
        <taxon>Bacteria</taxon>
        <taxon>Pseudomonadati</taxon>
        <taxon>Balneolota</taxon>
        <taxon>Balneolia</taxon>
        <taxon>Balneolales</taxon>
        <taxon>Balneolaceae</taxon>
        <taxon>Fodinibius</taxon>
    </lineage>
</organism>
<dbReference type="HAMAP" id="MF_00019">
    <property type="entry name" value="PlsX"/>
    <property type="match status" value="1"/>
</dbReference>
<proteinExistence type="inferred from homology"/>
<dbReference type="SUPFAM" id="SSF53659">
    <property type="entry name" value="Isocitrate/Isopropylmalate dehydrogenase-like"/>
    <property type="match status" value="1"/>
</dbReference>
<evidence type="ECO:0000256" key="3">
    <source>
        <dbReference type="ARBA" id="ARBA00022516"/>
    </source>
</evidence>
<dbReference type="Pfam" id="PF02504">
    <property type="entry name" value="FA_synthesis"/>
    <property type="match status" value="1"/>
</dbReference>
<keyword evidence="7 10" id="KW-1208">Phospholipid metabolism</keyword>
<dbReference type="PANTHER" id="PTHR30100">
    <property type="entry name" value="FATTY ACID/PHOSPHOLIPID SYNTHESIS PROTEIN PLSX"/>
    <property type="match status" value="1"/>
</dbReference>
<comment type="function">
    <text evidence="10">Catalyzes the reversible formation of acyl-phosphate (acyl-PO(4)) from acyl-[acyl-carrier-protein] (acyl-ACP). This enzyme utilizes acyl-ACP as fatty acyl donor, but not acyl-CoA.</text>
</comment>
<dbReference type="InterPro" id="IPR012281">
    <property type="entry name" value="Phospholipid_synth_PlsX-like"/>
</dbReference>
<comment type="caution">
    <text evidence="11">The sequence shown here is derived from an EMBL/GenBank/DDBJ whole genome shotgun (WGS) entry which is preliminary data.</text>
</comment>
<keyword evidence="6 10" id="KW-0594">Phospholipid biosynthesis</keyword>
<keyword evidence="4 10" id="KW-0808">Transferase</keyword>
<keyword evidence="3 10" id="KW-0444">Lipid biosynthesis</keyword>
<evidence type="ECO:0000256" key="4">
    <source>
        <dbReference type="ARBA" id="ARBA00022679"/>
    </source>
</evidence>
<dbReference type="NCBIfam" id="TIGR00182">
    <property type="entry name" value="plsX"/>
    <property type="match status" value="1"/>
</dbReference>
<dbReference type="PIRSF" id="PIRSF002465">
    <property type="entry name" value="Phsphlp_syn_PlsX"/>
    <property type="match status" value="1"/>
</dbReference>
<evidence type="ECO:0000256" key="7">
    <source>
        <dbReference type="ARBA" id="ARBA00023264"/>
    </source>
</evidence>
<dbReference type="Gene3D" id="3.40.718.10">
    <property type="entry name" value="Isopropylmalate Dehydrogenase"/>
    <property type="match status" value="1"/>
</dbReference>
<evidence type="ECO:0000256" key="8">
    <source>
        <dbReference type="ARBA" id="ARBA00024069"/>
    </source>
</evidence>